<geneLocation type="plasmid" evidence="1">
    <name>1</name>
</geneLocation>
<name>A0A679JKE7_9HYPH</name>
<sequence length="33" mass="3679">MLAPIQYTDQAIGSLLPIELCNMLDCRVYHVAS</sequence>
<dbReference type="EMBL" id="LR743510">
    <property type="protein sequence ID" value="CAA2136855.1"/>
    <property type="molecule type" value="Genomic_DNA"/>
</dbReference>
<reference evidence="1" key="1">
    <citation type="submission" date="2019-12" db="EMBL/GenBank/DDBJ databases">
        <authorList>
            <person name="Cremers G."/>
        </authorList>
    </citation>
    <scope>NUCLEOTIDE SEQUENCE</scope>
    <source>
        <strain evidence="1">Mbul2</strain>
        <plasmid evidence="1">1</plasmid>
    </source>
</reference>
<proteinExistence type="predicted"/>
<accession>A0A679JKE7</accession>
<protein>
    <submittedName>
        <fullName evidence="1">Uncharacterized protein</fullName>
    </submittedName>
</protein>
<gene>
    <name evidence="1" type="ORF">MBLL_00371</name>
</gene>
<organism evidence="1">
    <name type="scientific">Methylobacterium bullatum</name>
    <dbReference type="NCBI Taxonomy" id="570505"/>
    <lineage>
        <taxon>Bacteria</taxon>
        <taxon>Pseudomonadati</taxon>
        <taxon>Pseudomonadota</taxon>
        <taxon>Alphaproteobacteria</taxon>
        <taxon>Hyphomicrobiales</taxon>
        <taxon>Methylobacteriaceae</taxon>
        <taxon>Methylobacterium</taxon>
    </lineage>
</organism>
<evidence type="ECO:0000313" key="1">
    <source>
        <dbReference type="EMBL" id="CAA2136855.1"/>
    </source>
</evidence>
<dbReference type="AlphaFoldDB" id="A0A679JKE7"/>
<keyword evidence="1" id="KW-0614">Plasmid</keyword>